<dbReference type="EC" id="4.1.1.5" evidence="4"/>
<keyword evidence="8" id="KW-0456">Lyase</keyword>
<dbReference type="GO" id="GO:0047605">
    <property type="term" value="F:acetolactate decarboxylase activity"/>
    <property type="evidence" value="ECO:0007669"/>
    <property type="project" value="UniProtKB-EC"/>
</dbReference>
<evidence type="ECO:0000313" key="10">
    <source>
        <dbReference type="EMBL" id="KAE9963033.1"/>
    </source>
</evidence>
<dbReference type="EMBL" id="WNWQ01000916">
    <property type="protein sequence ID" value="KAE9963033.1"/>
    <property type="molecule type" value="Genomic_DNA"/>
</dbReference>
<dbReference type="InterPro" id="IPR005128">
    <property type="entry name" value="Acetolactate_a_deCO2ase"/>
</dbReference>
<evidence type="ECO:0000256" key="9">
    <source>
        <dbReference type="SAM" id="MobiDB-lite"/>
    </source>
</evidence>
<keyword evidence="7" id="KW-0005">Acetoin biosynthesis</keyword>
<evidence type="ECO:0000256" key="6">
    <source>
        <dbReference type="ARBA" id="ARBA00022793"/>
    </source>
</evidence>
<feature type="compositionally biased region" description="Low complexity" evidence="9">
    <location>
        <begin position="162"/>
        <end position="183"/>
    </location>
</feature>
<evidence type="ECO:0000256" key="3">
    <source>
        <dbReference type="ARBA" id="ARBA00007106"/>
    </source>
</evidence>
<comment type="pathway">
    <text evidence="2">Polyol metabolism; (R,R)-butane-2,3-diol biosynthesis; (R,R)-butane-2,3-diol from pyruvate: step 2/3.</text>
</comment>
<keyword evidence="6" id="KW-0210">Decarboxylase</keyword>
<dbReference type="AlphaFoldDB" id="A0A8H3U505"/>
<protein>
    <recommendedName>
        <fullName evidence="5">Alpha-acetolactate decarboxylase</fullName>
        <ecNumber evidence="4">4.1.1.5</ecNumber>
    </recommendedName>
</protein>
<evidence type="ECO:0000256" key="5">
    <source>
        <dbReference type="ARBA" id="ARBA00020164"/>
    </source>
</evidence>
<evidence type="ECO:0000313" key="13">
    <source>
        <dbReference type="Proteomes" id="UP000433883"/>
    </source>
</evidence>
<gene>
    <name evidence="10" type="ORF">BLS_009754</name>
    <name evidence="12" type="ORF">EG327_005666</name>
    <name evidence="11" type="ORF">EG328_004217</name>
</gene>
<proteinExistence type="inferred from homology"/>
<dbReference type="EMBL" id="WNWS01000233">
    <property type="protein sequence ID" value="KAE9973812.1"/>
    <property type="molecule type" value="Genomic_DNA"/>
</dbReference>
<name>A0A8H3U505_VENIN</name>
<comment type="catalytic activity">
    <reaction evidence="1">
        <text>(2S)-2-acetolactate + H(+) = (R)-acetoin + CO2</text>
        <dbReference type="Rhea" id="RHEA:21580"/>
        <dbReference type="ChEBI" id="CHEBI:15378"/>
        <dbReference type="ChEBI" id="CHEBI:15686"/>
        <dbReference type="ChEBI" id="CHEBI:16526"/>
        <dbReference type="ChEBI" id="CHEBI:58476"/>
        <dbReference type="EC" id="4.1.1.5"/>
    </reaction>
</comment>
<comment type="caution">
    <text evidence="10">The sequence shown here is derived from an EMBL/GenBank/DDBJ whole genome shotgun (WGS) entry which is preliminary data.</text>
</comment>
<dbReference type="OrthoDB" id="509395at2759"/>
<evidence type="ECO:0000313" key="14">
    <source>
        <dbReference type="Proteomes" id="UP000447873"/>
    </source>
</evidence>
<evidence type="ECO:0000256" key="1">
    <source>
        <dbReference type="ARBA" id="ARBA00001784"/>
    </source>
</evidence>
<dbReference type="GO" id="GO:0045151">
    <property type="term" value="P:acetoin biosynthetic process"/>
    <property type="evidence" value="ECO:0007669"/>
    <property type="project" value="UniProtKB-KW"/>
</dbReference>
<evidence type="ECO:0000256" key="2">
    <source>
        <dbReference type="ARBA" id="ARBA00005170"/>
    </source>
</evidence>
<evidence type="ECO:0000256" key="7">
    <source>
        <dbReference type="ARBA" id="ARBA00023061"/>
    </source>
</evidence>
<accession>A0A8H3U505</accession>
<dbReference type="EMBL" id="WNWR01000328">
    <property type="protein sequence ID" value="KAE9982978.1"/>
    <property type="molecule type" value="Genomic_DNA"/>
</dbReference>
<dbReference type="Proteomes" id="UP000447873">
    <property type="component" value="Unassembled WGS sequence"/>
</dbReference>
<sequence>MAAKIPNDIYQFSILSAYKAGLTQAGPPVRALQGYGSDGIAYLPRNGGELLFLDSTAYFIPPNQGHQASRAASPTSSPPNGSALPSPENENIMEHAKGEILLPFVMVTKFVPEFSLNISGDTEMDSLMDLLECEGPVAGGRNSFMPFRLRGSFSFISLQDVGPSGSSRRSSGATSSSPSAGASLGNENETERKLENVKGTIFGFHGPKWAEGISPTGFHCSFLSERDEEGHARGGRVRDFRADGAVELTWAKTGRFHLGLPTDGKFEELDLGGGKGDANMLSPSSSH</sequence>
<dbReference type="Gene3D" id="3.30.1330.80">
    <property type="entry name" value="Hypothetical protein, similar to alpha- acetolactate decarboxylase, domain 2"/>
    <property type="match status" value="2"/>
</dbReference>
<feature type="region of interest" description="Disordered" evidence="9">
    <location>
        <begin position="64"/>
        <end position="89"/>
    </location>
</feature>
<reference evidence="10 13" key="1">
    <citation type="submission" date="2019-11" db="EMBL/GenBank/DDBJ databases">
        <title>Venturia inaequalis Genome Resource.</title>
        <authorList>
            <person name="Lichtner F.J."/>
        </authorList>
    </citation>
    <scope>NUCLEOTIDE SEQUENCE [LARGE SCALE GENOMIC DNA]</scope>
    <source>
        <strain evidence="11 14">120213</strain>
        <strain evidence="10">Bline_iso_100314</strain>
        <strain evidence="12 15">DMI_063113</strain>
    </source>
</reference>
<dbReference type="Proteomes" id="UP000433883">
    <property type="component" value="Unassembled WGS sequence"/>
</dbReference>
<evidence type="ECO:0000313" key="15">
    <source>
        <dbReference type="Proteomes" id="UP000490939"/>
    </source>
</evidence>
<evidence type="ECO:0000256" key="8">
    <source>
        <dbReference type="ARBA" id="ARBA00023239"/>
    </source>
</evidence>
<dbReference type="SUPFAM" id="SSF117856">
    <property type="entry name" value="AF0104/ALDC/Ptd012-like"/>
    <property type="match status" value="2"/>
</dbReference>
<dbReference type="PANTHER" id="PTHR35524">
    <property type="entry name" value="ALPHA-ACETOLACTATE DECARBOXYLASE"/>
    <property type="match status" value="1"/>
</dbReference>
<dbReference type="Proteomes" id="UP000490939">
    <property type="component" value="Unassembled WGS sequence"/>
</dbReference>
<feature type="compositionally biased region" description="Low complexity" evidence="9">
    <location>
        <begin position="68"/>
        <end position="79"/>
    </location>
</feature>
<evidence type="ECO:0000256" key="4">
    <source>
        <dbReference type="ARBA" id="ARBA00013204"/>
    </source>
</evidence>
<comment type="similarity">
    <text evidence="3">Belongs to the alpha-acetolactate decarboxylase family.</text>
</comment>
<organism evidence="10 13">
    <name type="scientific">Venturia inaequalis</name>
    <name type="common">Apple scab fungus</name>
    <dbReference type="NCBI Taxonomy" id="5025"/>
    <lineage>
        <taxon>Eukaryota</taxon>
        <taxon>Fungi</taxon>
        <taxon>Dikarya</taxon>
        <taxon>Ascomycota</taxon>
        <taxon>Pezizomycotina</taxon>
        <taxon>Dothideomycetes</taxon>
        <taxon>Pleosporomycetidae</taxon>
        <taxon>Venturiales</taxon>
        <taxon>Venturiaceae</taxon>
        <taxon>Venturia</taxon>
    </lineage>
</organism>
<dbReference type="PANTHER" id="PTHR35524:SF1">
    <property type="entry name" value="ALPHA-ACETOLACTATE DECARBOXYLASE"/>
    <property type="match status" value="1"/>
</dbReference>
<feature type="region of interest" description="Disordered" evidence="9">
    <location>
        <begin position="162"/>
        <end position="191"/>
    </location>
</feature>
<dbReference type="Pfam" id="PF03306">
    <property type="entry name" value="AAL_decarboxy"/>
    <property type="match status" value="1"/>
</dbReference>
<keyword evidence="15" id="KW-1185">Reference proteome</keyword>
<evidence type="ECO:0000313" key="11">
    <source>
        <dbReference type="EMBL" id="KAE9973812.1"/>
    </source>
</evidence>
<evidence type="ECO:0000313" key="12">
    <source>
        <dbReference type="EMBL" id="KAE9982978.1"/>
    </source>
</evidence>
<dbReference type="UniPathway" id="UPA00626">
    <property type="reaction ID" value="UER00678"/>
</dbReference>